<gene>
    <name evidence="3" type="ORF">FA10DRAFT_116425</name>
</gene>
<feature type="region of interest" description="Disordered" evidence="1">
    <location>
        <begin position="423"/>
        <end position="443"/>
    </location>
</feature>
<dbReference type="PANTHER" id="PTHR47219:SF9">
    <property type="entry name" value="GTPASE ACTIVATING PROTEIN AND CENTROSOME-ASSOCIATED, ISOFORM B"/>
    <property type="match status" value="1"/>
</dbReference>
<dbReference type="SMART" id="SM00164">
    <property type="entry name" value="TBC"/>
    <property type="match status" value="1"/>
</dbReference>
<dbReference type="Gene3D" id="1.10.8.270">
    <property type="entry name" value="putative rabgap domain of human tbc1 domain family member 14 like domains"/>
    <property type="match status" value="1"/>
</dbReference>
<sequence length="1098" mass="115770">MDAHTLNAWTRFALLKGGIGSCTAKLDNPASDIEDLMFMTGEQIIVLRRLDDEGAEGSSGKRRSGVNDSDAWFLGYCEGVVGRFKGEHVTFHGKLKKPVLMRRSGVGTIRDSSTRPMSKSEAATMHVSQVPLGIPVTAVDSDGEEEGMSIDSHSVQISQMGDSSSHNHSTGGSAIKGERSAAAQEGRSAAAGAAARAVGNAKAAAATAAANANAGGRLGVATPPLSDESHARNNSRKQRDSMDSDDSETMLPWARASSGSVASSAGSVQAAPPAKLDTGGVKSGTAQKTSHLPPSPISSAESPINARDQAGAAALHSSNNNGTRPGHGSTTSSIDTTNTSESDDDPHNRRRDQTFSIYDVYGRDSVAFPNFDFRELNIRKSPGGRVLASNMSMESLNSSRASNMSGNSIGNPNFRIAPSSPLANGARNLTPTSNKTASDAAGMASNEAGRMQIPAALRTPSGRRPSAAPLPTGAGAASTLRRKVEASSSATSSPPRQGFSGGMSQRDSSGSTHSAGGGGSGGGGAGLGSFDPKRRPSIGNSAPINRPMQRGNMPPMPTTGPSGSPASIHSQLHQQQRPNEARRRSTSMSSPTAQRPPHLGAAPEAMPPGPSPRSFVDQPLPSPKLPFAQGGPGSGPPSPGFAPHRSSSDRSSQRERIGSGQLRKNPSNPQPGAHGGMSTVFGLSPGPPGGGSGTSPSSRSPSPFSAPSPMSAQMSLPGARGSPMLSPTSPGLAPHSLAIPGPAVPDDRAPVDALGFYLGTGVPYKPPVEDHEAVEKWQGILQENDLAGAKKSRKVKKLVHAGIPQSMRKSVWLFLANASTRRRPGLFEQLCKQSQEPKVRKGKEAAYESIEKDLDRCFPDHRLFRGEESSGKADLEAILKAYVHYNPTVGYTQGMGLIVGWLLIQMPAEEAFWLFCAMLRDVHVEGYYGNDLKQLHVDGIVLGQLLQSMDPELAQRLIELGIEPIHFTPSWFLPLFVRILPWDTLMRVWDVFFFEGPQWIQRVGLAIVRIIREPLMDRKQCPGHAEALRMLLHPPLQLMSPDNVLGCAFTVKLKDGDVRKLSRQASKLVRTSMGGRGRPTGPAGGSIARSTSAPAAKR</sequence>
<dbReference type="FunFam" id="1.10.8.270:FF:000016">
    <property type="entry name" value="TBC1 domain family member 2A"/>
    <property type="match status" value="1"/>
</dbReference>
<protein>
    <recommendedName>
        <fullName evidence="2">Rab-GAP TBC domain-containing protein</fullName>
    </recommendedName>
</protein>
<dbReference type="GO" id="GO:0031267">
    <property type="term" value="F:small GTPase binding"/>
    <property type="evidence" value="ECO:0007669"/>
    <property type="project" value="TreeGrafter"/>
</dbReference>
<feature type="compositionally biased region" description="Gly residues" evidence="1">
    <location>
        <begin position="515"/>
        <end position="527"/>
    </location>
</feature>
<feature type="compositionally biased region" description="Basic and acidic residues" evidence="1">
    <location>
        <begin position="227"/>
        <end position="242"/>
    </location>
</feature>
<dbReference type="Gene3D" id="1.10.472.80">
    <property type="entry name" value="Ypt/Rab-GAP domain of gyp1p, domain 3"/>
    <property type="match status" value="1"/>
</dbReference>
<proteinExistence type="predicted"/>
<dbReference type="SUPFAM" id="SSF47923">
    <property type="entry name" value="Ypt/Rab-GAP domain of gyp1p"/>
    <property type="match status" value="2"/>
</dbReference>
<feature type="compositionally biased region" description="Gly residues" evidence="1">
    <location>
        <begin position="1074"/>
        <end position="1084"/>
    </location>
</feature>
<dbReference type="InterPro" id="IPR050302">
    <property type="entry name" value="Rab_GAP_TBC_domain"/>
</dbReference>
<dbReference type="GO" id="GO:0005096">
    <property type="term" value="F:GTPase activator activity"/>
    <property type="evidence" value="ECO:0007669"/>
    <property type="project" value="TreeGrafter"/>
</dbReference>
<feature type="region of interest" description="Disordered" evidence="1">
    <location>
        <begin position="1069"/>
        <end position="1098"/>
    </location>
</feature>
<dbReference type="STRING" id="215250.A0A316YMX6"/>
<dbReference type="AlphaFoldDB" id="A0A316YMX6"/>
<evidence type="ECO:0000313" key="4">
    <source>
        <dbReference type="Proteomes" id="UP000245768"/>
    </source>
</evidence>
<dbReference type="EMBL" id="KZ819636">
    <property type="protein sequence ID" value="PWN90561.1"/>
    <property type="molecule type" value="Genomic_DNA"/>
</dbReference>
<feature type="domain" description="Rab-GAP TBC" evidence="2">
    <location>
        <begin position="802"/>
        <end position="996"/>
    </location>
</feature>
<feature type="region of interest" description="Disordered" evidence="1">
    <location>
        <begin position="217"/>
        <end position="351"/>
    </location>
</feature>
<dbReference type="InterPro" id="IPR035969">
    <property type="entry name" value="Rab-GAP_TBC_sf"/>
</dbReference>
<dbReference type="InParanoid" id="A0A316YMX6"/>
<dbReference type="Proteomes" id="UP000245768">
    <property type="component" value="Unassembled WGS sequence"/>
</dbReference>
<feature type="region of interest" description="Disordered" evidence="1">
    <location>
        <begin position="156"/>
        <end position="187"/>
    </location>
</feature>
<feature type="compositionally biased region" description="Polar residues" evidence="1">
    <location>
        <begin position="156"/>
        <end position="172"/>
    </location>
</feature>
<evidence type="ECO:0000313" key="3">
    <source>
        <dbReference type="EMBL" id="PWN90561.1"/>
    </source>
</evidence>
<feature type="compositionally biased region" description="Polar residues" evidence="1">
    <location>
        <begin position="567"/>
        <end position="578"/>
    </location>
</feature>
<keyword evidence="4" id="KW-1185">Reference proteome</keyword>
<dbReference type="Gene3D" id="1.10.10.750">
    <property type="entry name" value="Ypt/Rab-GAP domain of gyp1p, domain 1"/>
    <property type="match status" value="1"/>
</dbReference>
<dbReference type="PROSITE" id="PS50086">
    <property type="entry name" value="TBC_RABGAP"/>
    <property type="match status" value="1"/>
</dbReference>
<accession>A0A316YMX6</accession>
<dbReference type="GeneID" id="37039816"/>
<dbReference type="InterPro" id="IPR000195">
    <property type="entry name" value="Rab-GAP-TBC_dom"/>
</dbReference>
<evidence type="ECO:0000259" key="2">
    <source>
        <dbReference type="PROSITE" id="PS50086"/>
    </source>
</evidence>
<feature type="region of interest" description="Disordered" evidence="1">
    <location>
        <begin position="458"/>
        <end position="744"/>
    </location>
</feature>
<reference evidence="3 4" key="1">
    <citation type="journal article" date="2018" name="Mol. Biol. Evol.">
        <title>Broad Genomic Sampling Reveals a Smut Pathogenic Ancestry of the Fungal Clade Ustilaginomycotina.</title>
        <authorList>
            <person name="Kijpornyongpan T."/>
            <person name="Mondo S.J."/>
            <person name="Barry K."/>
            <person name="Sandor L."/>
            <person name="Lee J."/>
            <person name="Lipzen A."/>
            <person name="Pangilinan J."/>
            <person name="LaButti K."/>
            <person name="Hainaut M."/>
            <person name="Henrissat B."/>
            <person name="Grigoriev I.V."/>
            <person name="Spatafora J.W."/>
            <person name="Aime M.C."/>
        </authorList>
    </citation>
    <scope>NUCLEOTIDE SEQUENCE [LARGE SCALE GENOMIC DNA]</scope>
    <source>
        <strain evidence="3 4">MCA 4198</strain>
    </source>
</reference>
<dbReference type="RefSeq" id="XP_025377759.1">
    <property type="nucleotide sequence ID" value="XM_025517900.1"/>
</dbReference>
<feature type="compositionally biased region" description="Polar residues" evidence="1">
    <location>
        <begin position="486"/>
        <end position="495"/>
    </location>
</feature>
<feature type="compositionally biased region" description="Polar residues" evidence="1">
    <location>
        <begin position="1088"/>
        <end position="1098"/>
    </location>
</feature>
<feature type="compositionally biased region" description="Low complexity" evidence="1">
    <location>
        <begin position="329"/>
        <end position="340"/>
    </location>
</feature>
<dbReference type="OrthoDB" id="159449at2759"/>
<name>A0A316YMX6_9BASI</name>
<dbReference type="PANTHER" id="PTHR47219">
    <property type="entry name" value="RAB GTPASE-ACTIVATING PROTEIN 1-LIKE"/>
    <property type="match status" value="1"/>
</dbReference>
<dbReference type="Pfam" id="PF00566">
    <property type="entry name" value="RabGAP-TBC"/>
    <property type="match status" value="1"/>
</dbReference>
<evidence type="ECO:0000256" key="1">
    <source>
        <dbReference type="SAM" id="MobiDB-lite"/>
    </source>
</evidence>
<feature type="compositionally biased region" description="Low complexity" evidence="1">
    <location>
        <begin position="256"/>
        <end position="274"/>
    </location>
</feature>
<feature type="compositionally biased region" description="Low complexity" evidence="1">
    <location>
        <begin position="694"/>
        <end position="711"/>
    </location>
</feature>
<feature type="compositionally biased region" description="Basic and acidic residues" evidence="1">
    <location>
        <begin position="646"/>
        <end position="657"/>
    </location>
</feature>
<organism evidence="3 4">
    <name type="scientific">Acaromyces ingoldii</name>
    <dbReference type="NCBI Taxonomy" id="215250"/>
    <lineage>
        <taxon>Eukaryota</taxon>
        <taxon>Fungi</taxon>
        <taxon>Dikarya</taxon>
        <taxon>Basidiomycota</taxon>
        <taxon>Ustilaginomycotina</taxon>
        <taxon>Exobasidiomycetes</taxon>
        <taxon>Exobasidiales</taxon>
        <taxon>Cryptobasidiaceae</taxon>
        <taxon>Acaromyces</taxon>
    </lineage>
</organism>
<feature type="compositionally biased region" description="Polar residues" evidence="1">
    <location>
        <begin position="427"/>
        <end position="437"/>
    </location>
</feature>